<dbReference type="InterPro" id="IPR001867">
    <property type="entry name" value="OmpR/PhoB-type_DNA-bd"/>
</dbReference>
<keyword evidence="2" id="KW-1133">Transmembrane helix</keyword>
<dbReference type="OrthoDB" id="5801519at2"/>
<dbReference type="CDD" id="cd00383">
    <property type="entry name" value="trans_reg_C"/>
    <property type="match status" value="1"/>
</dbReference>
<dbReference type="Gene3D" id="1.10.10.10">
    <property type="entry name" value="Winged helix-like DNA-binding domain superfamily/Winged helix DNA-binding domain"/>
    <property type="match status" value="1"/>
</dbReference>
<evidence type="ECO:0000256" key="1">
    <source>
        <dbReference type="ARBA" id="ARBA00023125"/>
    </source>
</evidence>
<evidence type="ECO:0000259" key="3">
    <source>
        <dbReference type="SMART" id="SM00862"/>
    </source>
</evidence>
<feature type="transmembrane region" description="Helical" evidence="2">
    <location>
        <begin position="152"/>
        <end position="172"/>
    </location>
</feature>
<dbReference type="SMART" id="SM00862">
    <property type="entry name" value="Trans_reg_C"/>
    <property type="match status" value="1"/>
</dbReference>
<dbReference type="Pfam" id="PF00486">
    <property type="entry name" value="Trans_reg_C"/>
    <property type="match status" value="1"/>
</dbReference>
<sequence length="270" mass="30909">MKYKINGFLYYDAIDGTLKLEGQAADDTQLSITANALLFFLIQHPGVLTRDEVMKKVWDDNGLISSNSNLNQYLSLLRKSFRSYNIENVIVTIPRGRLEFNPELVIEVIDDNHLHPLLQQASDDKEIAPEPLVKGIKEQEFPPQTEQQERNWMIASATLFIAALGLLWTAIITERSLHIVSLTEVESGLCELFSPELMINSAMGDKYVTNFKAVRDKLGLSCAKHERFIFFYGDKLQSNGLGRTYIARCAENENNPYAYCDNYFYYSWKK</sequence>
<dbReference type="STRING" id="1903952.BIT28_01045"/>
<proteinExistence type="predicted"/>
<protein>
    <submittedName>
        <fullName evidence="4">Transcriptional regulator</fullName>
    </submittedName>
</protein>
<feature type="domain" description="OmpR/PhoB-type" evidence="3">
    <location>
        <begin position="22"/>
        <end position="100"/>
    </location>
</feature>
<dbReference type="EMBL" id="MJIL01000048">
    <property type="protein sequence ID" value="OLQ79868.1"/>
    <property type="molecule type" value="Genomic_DNA"/>
</dbReference>
<dbReference type="GO" id="GO:0000160">
    <property type="term" value="P:phosphorelay signal transduction system"/>
    <property type="evidence" value="ECO:0007669"/>
    <property type="project" value="InterPro"/>
</dbReference>
<keyword evidence="5" id="KW-1185">Reference proteome</keyword>
<name>A0A1Q9GX86_9GAMM</name>
<dbReference type="GO" id="GO:0006355">
    <property type="term" value="P:regulation of DNA-templated transcription"/>
    <property type="evidence" value="ECO:0007669"/>
    <property type="project" value="InterPro"/>
</dbReference>
<dbReference type="RefSeq" id="WP_075762486.1">
    <property type="nucleotide sequence ID" value="NZ_MJIL01000048.1"/>
</dbReference>
<dbReference type="InterPro" id="IPR016032">
    <property type="entry name" value="Sig_transdc_resp-reg_C-effctor"/>
</dbReference>
<dbReference type="Proteomes" id="UP000186905">
    <property type="component" value="Unassembled WGS sequence"/>
</dbReference>
<organism evidence="4 5">
    <name type="scientific">Photobacterium proteolyticum</name>
    <dbReference type="NCBI Taxonomy" id="1903952"/>
    <lineage>
        <taxon>Bacteria</taxon>
        <taxon>Pseudomonadati</taxon>
        <taxon>Pseudomonadota</taxon>
        <taxon>Gammaproteobacteria</taxon>
        <taxon>Vibrionales</taxon>
        <taxon>Vibrionaceae</taxon>
        <taxon>Photobacterium</taxon>
    </lineage>
</organism>
<comment type="caution">
    <text evidence="4">The sequence shown here is derived from an EMBL/GenBank/DDBJ whole genome shotgun (WGS) entry which is preliminary data.</text>
</comment>
<evidence type="ECO:0000313" key="4">
    <source>
        <dbReference type="EMBL" id="OLQ79868.1"/>
    </source>
</evidence>
<accession>A0A1Q9GX86</accession>
<dbReference type="InterPro" id="IPR036388">
    <property type="entry name" value="WH-like_DNA-bd_sf"/>
</dbReference>
<evidence type="ECO:0000256" key="2">
    <source>
        <dbReference type="SAM" id="Phobius"/>
    </source>
</evidence>
<reference evidence="4 5" key="1">
    <citation type="submission" date="2016-09" db="EMBL/GenBank/DDBJ databases">
        <title>Photobacterium proteolyticum sp. nov. a protease producing bacterium isolated from ocean sediments of Laizhou Bay.</title>
        <authorList>
            <person name="Li Y."/>
        </authorList>
    </citation>
    <scope>NUCLEOTIDE SEQUENCE [LARGE SCALE GENOMIC DNA]</scope>
    <source>
        <strain evidence="4 5">13-12</strain>
    </source>
</reference>
<dbReference type="GO" id="GO:0003677">
    <property type="term" value="F:DNA binding"/>
    <property type="evidence" value="ECO:0007669"/>
    <property type="project" value="UniProtKB-KW"/>
</dbReference>
<evidence type="ECO:0000313" key="5">
    <source>
        <dbReference type="Proteomes" id="UP000186905"/>
    </source>
</evidence>
<keyword evidence="2" id="KW-0812">Transmembrane</keyword>
<dbReference type="SUPFAM" id="SSF46894">
    <property type="entry name" value="C-terminal effector domain of the bipartite response regulators"/>
    <property type="match status" value="1"/>
</dbReference>
<dbReference type="AlphaFoldDB" id="A0A1Q9GX86"/>
<keyword evidence="1" id="KW-0238">DNA-binding</keyword>
<gene>
    <name evidence="4" type="ORF">BIT28_01045</name>
</gene>
<keyword evidence="2" id="KW-0472">Membrane</keyword>